<evidence type="ECO:0000256" key="1">
    <source>
        <dbReference type="SAM" id="MobiDB-lite"/>
    </source>
</evidence>
<dbReference type="Proteomes" id="UP000306050">
    <property type="component" value="Chromosome SGRAM_11"/>
</dbReference>
<dbReference type="RefSeq" id="XP_029741734.1">
    <property type="nucleotide sequence ID" value="XM_029882133.1"/>
</dbReference>
<dbReference type="GeneID" id="40724429"/>
<feature type="region of interest" description="Disordered" evidence="1">
    <location>
        <begin position="103"/>
        <end position="125"/>
    </location>
</feature>
<dbReference type="AlphaFoldDB" id="A0A4V6EU89"/>
<organism evidence="2 3">
    <name type="scientific">Sporisorium graminicola</name>
    <dbReference type="NCBI Taxonomy" id="280036"/>
    <lineage>
        <taxon>Eukaryota</taxon>
        <taxon>Fungi</taxon>
        <taxon>Dikarya</taxon>
        <taxon>Basidiomycota</taxon>
        <taxon>Ustilaginomycotina</taxon>
        <taxon>Ustilaginomycetes</taxon>
        <taxon>Ustilaginales</taxon>
        <taxon>Ustilaginaceae</taxon>
        <taxon>Sporisorium</taxon>
    </lineage>
</organism>
<evidence type="ECO:0000313" key="3">
    <source>
        <dbReference type="Proteomes" id="UP000306050"/>
    </source>
</evidence>
<dbReference type="KEGG" id="sgra:EX895_001534"/>
<sequence>MVEWDGDNDEYELKKRNNQSSEAAQADGERVNDNLGSKTKPKALAAHLRATRALTKFYGSLSMRNGLEGRTQDEWKMFAAERRAPCSFYAAHLVASAAPVAARKDTRQSGDMTCALGDGNPGSRD</sequence>
<feature type="region of interest" description="Disordered" evidence="1">
    <location>
        <begin position="1"/>
        <end position="42"/>
    </location>
</feature>
<gene>
    <name evidence="2" type="ORF">EX895_001534</name>
</gene>
<proteinExistence type="predicted"/>
<comment type="caution">
    <text evidence="2">The sequence shown here is derived from an EMBL/GenBank/DDBJ whole genome shotgun (WGS) entry which is preliminary data.</text>
</comment>
<protein>
    <submittedName>
        <fullName evidence="2">Uncharacterized protein</fullName>
    </submittedName>
</protein>
<accession>A0A4V6EU89</accession>
<reference evidence="2 3" key="1">
    <citation type="submission" date="2019-05" db="EMBL/GenBank/DDBJ databases">
        <title>Sporisorium graminicola CBS 10092 draft sequencing and annotation.</title>
        <authorList>
            <person name="Solano-Gonzalez S."/>
            <person name="Caddick M.X."/>
            <person name="Darby A."/>
        </authorList>
    </citation>
    <scope>NUCLEOTIDE SEQUENCE [LARGE SCALE GENOMIC DNA]</scope>
    <source>
        <strain evidence="2 3">CBS 10092</strain>
    </source>
</reference>
<dbReference type="EMBL" id="SRRM01000004">
    <property type="protein sequence ID" value="TKY89749.1"/>
    <property type="molecule type" value="Genomic_DNA"/>
</dbReference>
<keyword evidence="3" id="KW-1185">Reference proteome</keyword>
<feature type="compositionally biased region" description="Acidic residues" evidence="1">
    <location>
        <begin position="1"/>
        <end position="10"/>
    </location>
</feature>
<name>A0A4V6EU89_9BASI</name>
<evidence type="ECO:0000313" key="2">
    <source>
        <dbReference type="EMBL" id="TKY89749.1"/>
    </source>
</evidence>